<dbReference type="Proteomes" id="UP001465668">
    <property type="component" value="Unassembled WGS sequence"/>
</dbReference>
<feature type="transmembrane region" description="Helical" evidence="2">
    <location>
        <begin position="515"/>
        <end position="537"/>
    </location>
</feature>
<protein>
    <submittedName>
        <fullName evidence="4">SPX domain-containing protein</fullName>
    </submittedName>
</protein>
<evidence type="ECO:0000313" key="5">
    <source>
        <dbReference type="Proteomes" id="UP001465668"/>
    </source>
</evidence>
<keyword evidence="2" id="KW-0472">Membrane</keyword>
<keyword evidence="2" id="KW-0812">Transmembrane</keyword>
<reference evidence="4 5" key="1">
    <citation type="submission" date="2024-02" db="EMBL/GenBank/DDBJ databases">
        <title>First draft genome assembly of two strains of Seiridium cardinale.</title>
        <authorList>
            <person name="Emiliani G."/>
            <person name="Scali E."/>
        </authorList>
    </citation>
    <scope>NUCLEOTIDE SEQUENCE [LARGE SCALE GENOMIC DNA]</scope>
    <source>
        <strain evidence="4 5">BM-138-000479</strain>
    </source>
</reference>
<keyword evidence="2" id="KW-1133">Transmembrane helix</keyword>
<keyword evidence="5" id="KW-1185">Reference proteome</keyword>
<sequence length="557" mass="63497">MFDDLLEGCASSSEWPRNLLHSQYVPSVLQSINTRLRSHKNRLFIDDGHDAHVDVMEILTGNIQYKHITWQNMDQLQTHIDQHLLGKEKDPLVRYIFLTAAHSKAPLSCTLAMFQYICTFHQISPELTELVYTFGRYNTDDFYHTQFFQELQIESTSSSHGIPELSRSSRHSRTSYKLFAIEESDFDNGWTIRQTAVYHSLDLANGRTIWLVVKANNLIRDRIKEENARSGLRTHSAPTKLEESIAAVFKTHLSLLEWSCEGWRWYLSHLEQEARSHLTKVTAAPIPSTEQTLDPIPGLVKALSLPRSDTLSSITSSPQMHGSVFKPERRMNSDNFGATAGRNGAPSTNPRIGSPQDGNRSLKNAEKSADTVGDDENRKTQVDQTMKRLNILKDFSLGGHQSLNSVLAKVKQAKTAMSMNYDVMLEAQNKETEKLFAMNAHDSSRRMEVSSMRMEEVTDNMYRIAKSTERDTSSMHIITLFTLIFLPGTFLGTFFSTPIVGDEQDGGLVPISQPMLWRFLEICLPMMVVTIGIWFGYMRYKETRRSRYEHKDEDGIV</sequence>
<evidence type="ECO:0000313" key="4">
    <source>
        <dbReference type="EMBL" id="KAK9783759.1"/>
    </source>
</evidence>
<evidence type="ECO:0000256" key="2">
    <source>
        <dbReference type="SAM" id="Phobius"/>
    </source>
</evidence>
<feature type="compositionally biased region" description="Polar residues" evidence="1">
    <location>
        <begin position="345"/>
        <end position="362"/>
    </location>
</feature>
<feature type="transmembrane region" description="Helical" evidence="2">
    <location>
        <begin position="475"/>
        <end position="495"/>
    </location>
</feature>
<accession>A0ABR2Y959</accession>
<gene>
    <name evidence="4" type="ORF">SCAR479_00318</name>
</gene>
<name>A0ABR2Y959_9PEZI</name>
<proteinExistence type="predicted"/>
<dbReference type="Pfam" id="PF26616">
    <property type="entry name" value="CorA-like"/>
    <property type="match status" value="1"/>
</dbReference>
<evidence type="ECO:0000256" key="1">
    <source>
        <dbReference type="SAM" id="MobiDB-lite"/>
    </source>
</evidence>
<dbReference type="InterPro" id="IPR058257">
    <property type="entry name" value="CorA-like_dom"/>
</dbReference>
<dbReference type="Gene3D" id="1.20.58.340">
    <property type="entry name" value="Magnesium transport protein CorA, transmembrane region"/>
    <property type="match status" value="1"/>
</dbReference>
<feature type="compositionally biased region" description="Polar residues" evidence="1">
    <location>
        <begin position="310"/>
        <end position="320"/>
    </location>
</feature>
<feature type="compositionally biased region" description="Basic and acidic residues" evidence="1">
    <location>
        <begin position="363"/>
        <end position="381"/>
    </location>
</feature>
<comment type="caution">
    <text evidence="4">The sequence shown here is derived from an EMBL/GenBank/DDBJ whole genome shotgun (WGS) entry which is preliminary data.</text>
</comment>
<dbReference type="EMBL" id="JARVKM010000001">
    <property type="protein sequence ID" value="KAK9783759.1"/>
    <property type="molecule type" value="Genomic_DNA"/>
</dbReference>
<feature type="domain" description="CorA-like transporter" evidence="3">
    <location>
        <begin position="8"/>
        <end position="280"/>
    </location>
</feature>
<evidence type="ECO:0000259" key="3">
    <source>
        <dbReference type="Pfam" id="PF26616"/>
    </source>
</evidence>
<feature type="region of interest" description="Disordered" evidence="1">
    <location>
        <begin position="310"/>
        <end position="382"/>
    </location>
</feature>
<organism evidence="4 5">
    <name type="scientific">Seiridium cardinale</name>
    <dbReference type="NCBI Taxonomy" id="138064"/>
    <lineage>
        <taxon>Eukaryota</taxon>
        <taxon>Fungi</taxon>
        <taxon>Dikarya</taxon>
        <taxon>Ascomycota</taxon>
        <taxon>Pezizomycotina</taxon>
        <taxon>Sordariomycetes</taxon>
        <taxon>Xylariomycetidae</taxon>
        <taxon>Amphisphaeriales</taxon>
        <taxon>Sporocadaceae</taxon>
        <taxon>Seiridium</taxon>
    </lineage>
</organism>